<organism evidence="7 8">
    <name type="scientific">Paenibacillus germinis</name>
    <dbReference type="NCBI Taxonomy" id="2654979"/>
    <lineage>
        <taxon>Bacteria</taxon>
        <taxon>Bacillati</taxon>
        <taxon>Bacillota</taxon>
        <taxon>Bacilli</taxon>
        <taxon>Bacillales</taxon>
        <taxon>Paenibacillaceae</taxon>
        <taxon>Paenibacillus</taxon>
    </lineage>
</organism>
<keyword evidence="1" id="KW-1003">Cell membrane</keyword>
<keyword evidence="2 6" id="KW-0732">Signal</keyword>
<name>A0ABX1YYH8_9BACL</name>
<dbReference type="Proteomes" id="UP000658690">
    <property type="component" value="Unassembled WGS sequence"/>
</dbReference>
<dbReference type="RefSeq" id="WP_171688938.1">
    <property type="nucleotide sequence ID" value="NZ_WHOC01000039.1"/>
</dbReference>
<dbReference type="Pfam" id="PF01547">
    <property type="entry name" value="SBP_bac_1"/>
    <property type="match status" value="1"/>
</dbReference>
<evidence type="ECO:0000256" key="3">
    <source>
        <dbReference type="ARBA" id="ARBA00023136"/>
    </source>
</evidence>
<evidence type="ECO:0000256" key="2">
    <source>
        <dbReference type="ARBA" id="ARBA00022729"/>
    </source>
</evidence>
<keyword evidence="3" id="KW-0472">Membrane</keyword>
<dbReference type="EMBL" id="WHOC01000039">
    <property type="protein sequence ID" value="NOU85619.1"/>
    <property type="molecule type" value="Genomic_DNA"/>
</dbReference>
<keyword evidence="4" id="KW-0564">Palmitate</keyword>
<dbReference type="CDD" id="cd13580">
    <property type="entry name" value="PBP2_AlgQ_like_1"/>
    <property type="match status" value="1"/>
</dbReference>
<dbReference type="PROSITE" id="PS51257">
    <property type="entry name" value="PROKAR_LIPOPROTEIN"/>
    <property type="match status" value="1"/>
</dbReference>
<sequence>MNQIRKSFRQAITSISLVTLLAGLLAGCAGKTPDEQTDDVEIASEPTAISMMNVYFSGDAPNMNNNEYMKSIEDYTNTKLDFTWVPNSAYADKFTVTLASGQLPKALLVLNAKTPAFISAVRDGAFWEIGPYIKQFANLSKMNQSVFESTAVDGKIYGLFRPRPLAGIGIILRKDWLDNLGLKEPQTLDDLYQVIKAFTLNDPDKNGKNDTYGFAENNVLNGFESLLVYYGGPNKWELKDGKLTPSHLTKEYLDVLNFYRRLVTEKLINPDFPLISETQKRDLIVKGKAGVTFSSMNTVTLLQDGGEKVNPNINLDVLRTLNGPKGERARGDTGYNGLFLFPKSSVKTETELKKILGFFDKLSDKTMQNLIEYGKEGTDYKLENGKVVKLDTARKDFPLYLPQLRVDDGSLLYEQKDMKPLDVKWKTLTTANDKIAVLNPTAPLIVDLPKTQDISKIIPDASTKYILGESDETAWLKAIEQWRKGGGDEQIRLMNDAYEKLQKK</sequence>
<keyword evidence="8" id="KW-1185">Reference proteome</keyword>
<reference evidence="7 8" key="1">
    <citation type="submission" date="2019-10" db="EMBL/GenBank/DDBJ databases">
        <title>Description of Paenibacillus choica sp. nov.</title>
        <authorList>
            <person name="Carlier A."/>
            <person name="Qi S."/>
        </authorList>
    </citation>
    <scope>NUCLEOTIDE SEQUENCE [LARGE SCALE GENOMIC DNA]</scope>
    <source>
        <strain evidence="7 8">LMG 31460</strain>
    </source>
</reference>
<feature type="chain" id="PRO_5045618301" evidence="6">
    <location>
        <begin position="32"/>
        <end position="504"/>
    </location>
</feature>
<evidence type="ECO:0000313" key="7">
    <source>
        <dbReference type="EMBL" id="NOU85619.1"/>
    </source>
</evidence>
<evidence type="ECO:0000256" key="1">
    <source>
        <dbReference type="ARBA" id="ARBA00022475"/>
    </source>
</evidence>
<dbReference type="InterPro" id="IPR050490">
    <property type="entry name" value="Bact_solute-bd_prot1"/>
</dbReference>
<dbReference type="PANTHER" id="PTHR43649">
    <property type="entry name" value="ARABINOSE-BINDING PROTEIN-RELATED"/>
    <property type="match status" value="1"/>
</dbReference>
<evidence type="ECO:0000256" key="4">
    <source>
        <dbReference type="ARBA" id="ARBA00023139"/>
    </source>
</evidence>
<dbReference type="SUPFAM" id="SSF53850">
    <property type="entry name" value="Periplasmic binding protein-like II"/>
    <property type="match status" value="1"/>
</dbReference>
<keyword evidence="5" id="KW-0449">Lipoprotein</keyword>
<comment type="caution">
    <text evidence="7">The sequence shown here is derived from an EMBL/GenBank/DDBJ whole genome shotgun (WGS) entry which is preliminary data.</text>
</comment>
<evidence type="ECO:0000256" key="6">
    <source>
        <dbReference type="SAM" id="SignalP"/>
    </source>
</evidence>
<protein>
    <submittedName>
        <fullName evidence="7">Extracellular solute-binding protein</fullName>
    </submittedName>
</protein>
<feature type="signal peptide" evidence="6">
    <location>
        <begin position="1"/>
        <end position="31"/>
    </location>
</feature>
<proteinExistence type="predicted"/>
<dbReference type="PANTHER" id="PTHR43649:SF33">
    <property type="entry name" value="POLYGALACTURONAN_RHAMNOGALACTURONAN-BINDING PROTEIN YTCQ"/>
    <property type="match status" value="1"/>
</dbReference>
<evidence type="ECO:0000256" key="5">
    <source>
        <dbReference type="ARBA" id="ARBA00023288"/>
    </source>
</evidence>
<accession>A0ABX1YYH8</accession>
<dbReference type="Gene3D" id="3.40.190.10">
    <property type="entry name" value="Periplasmic binding protein-like II"/>
    <property type="match status" value="2"/>
</dbReference>
<evidence type="ECO:0000313" key="8">
    <source>
        <dbReference type="Proteomes" id="UP000658690"/>
    </source>
</evidence>
<dbReference type="InterPro" id="IPR006059">
    <property type="entry name" value="SBP"/>
</dbReference>
<gene>
    <name evidence="7" type="ORF">GC102_07480</name>
</gene>